<feature type="compositionally biased region" description="Polar residues" evidence="2">
    <location>
        <begin position="169"/>
        <end position="186"/>
    </location>
</feature>
<dbReference type="CDD" id="cd08892">
    <property type="entry name" value="SRPBCC_Aha1"/>
    <property type="match status" value="1"/>
</dbReference>
<sequence length="347" mass="39574">MAKWGEGDPRWIVEDRPDATNVNNWHWVEKNATNWSKEKIKELLLGLKFENEKGICEIKEINSIEGEASANNRKAKLIFFYEFEIKGEWSGMLKDDIKSYKGKFVIPNLSEENDASEIDVNVTADQSCNEAHQIKDIFKAEGTKRIQAQLAKYITDLKTEYGSNIILPTKNSDQNQGLQPSQSINNKENKPKQELNKFITSDTSKSADIGVKIPTKTLTMTESFNCQASDLYRALTFKPMVEAYMGSGIVFEPVKGEKFSLYGGNITGEFVELIPDQKITQRWRVKSWPPEHYSEVTIELTGTEGTTTLNLKQSGIPGAELDKTREGWRENYWNRMRQIFGFGGRIF</sequence>
<organism evidence="4 5">
    <name type="scientific">Lymnaea stagnalis</name>
    <name type="common">Great pond snail</name>
    <name type="synonym">Helix stagnalis</name>
    <dbReference type="NCBI Taxonomy" id="6523"/>
    <lineage>
        <taxon>Eukaryota</taxon>
        <taxon>Metazoa</taxon>
        <taxon>Spiralia</taxon>
        <taxon>Lophotrochozoa</taxon>
        <taxon>Mollusca</taxon>
        <taxon>Gastropoda</taxon>
        <taxon>Heterobranchia</taxon>
        <taxon>Euthyneura</taxon>
        <taxon>Panpulmonata</taxon>
        <taxon>Hygrophila</taxon>
        <taxon>Lymnaeoidea</taxon>
        <taxon>Lymnaeidae</taxon>
        <taxon>Lymnaea</taxon>
    </lineage>
</organism>
<dbReference type="InterPro" id="IPR015310">
    <property type="entry name" value="AHSA1-like_N"/>
</dbReference>
<dbReference type="GO" id="GO:0051087">
    <property type="term" value="F:protein-folding chaperone binding"/>
    <property type="evidence" value="ECO:0007669"/>
    <property type="project" value="InterPro"/>
</dbReference>
<dbReference type="SMART" id="SM01000">
    <property type="entry name" value="Aha1_N"/>
    <property type="match status" value="1"/>
</dbReference>
<proteinExistence type="inferred from homology"/>
<name>A0AAV2HND8_LYMST</name>
<dbReference type="AlphaFoldDB" id="A0AAV2HND8"/>
<evidence type="ECO:0000256" key="1">
    <source>
        <dbReference type="ARBA" id="ARBA00006817"/>
    </source>
</evidence>
<evidence type="ECO:0000313" key="5">
    <source>
        <dbReference type="Proteomes" id="UP001497497"/>
    </source>
</evidence>
<dbReference type="PANTHER" id="PTHR13009:SF22">
    <property type="entry name" value="LD43819P"/>
    <property type="match status" value="1"/>
</dbReference>
<dbReference type="Gene3D" id="3.15.10.20">
    <property type="entry name" value="Activator of Hsp90 ATPase Aha1, N-terminal domain"/>
    <property type="match status" value="1"/>
</dbReference>
<dbReference type="InterPro" id="IPR023393">
    <property type="entry name" value="START-like_dom_sf"/>
</dbReference>
<dbReference type="PANTHER" id="PTHR13009">
    <property type="entry name" value="HEAT SHOCK PROTEIN 90 HSP90 CO-CHAPERONE AHA-1"/>
    <property type="match status" value="1"/>
</dbReference>
<comment type="caution">
    <text evidence="4">The sequence shown here is derived from an EMBL/GenBank/DDBJ whole genome shotgun (WGS) entry which is preliminary data.</text>
</comment>
<keyword evidence="5" id="KW-1185">Reference proteome</keyword>
<dbReference type="SUPFAM" id="SSF103111">
    <property type="entry name" value="Activator of Hsp90 ATPase, Aha1"/>
    <property type="match status" value="1"/>
</dbReference>
<dbReference type="Pfam" id="PF08327">
    <property type="entry name" value="AHSA1"/>
    <property type="match status" value="1"/>
</dbReference>
<dbReference type="GO" id="GO:0006457">
    <property type="term" value="P:protein folding"/>
    <property type="evidence" value="ECO:0007669"/>
    <property type="project" value="TreeGrafter"/>
</dbReference>
<feature type="region of interest" description="Disordered" evidence="2">
    <location>
        <begin position="168"/>
        <end position="192"/>
    </location>
</feature>
<dbReference type="InterPro" id="IPR013538">
    <property type="entry name" value="ASHA1/2-like_C"/>
</dbReference>
<dbReference type="EMBL" id="CAXITT010000188">
    <property type="protein sequence ID" value="CAL1534985.1"/>
    <property type="molecule type" value="Genomic_DNA"/>
</dbReference>
<accession>A0AAV2HND8</accession>
<evidence type="ECO:0000259" key="3">
    <source>
        <dbReference type="SMART" id="SM01000"/>
    </source>
</evidence>
<evidence type="ECO:0000313" key="4">
    <source>
        <dbReference type="EMBL" id="CAL1534985.1"/>
    </source>
</evidence>
<protein>
    <recommendedName>
        <fullName evidence="3">Activator of Hsp90 ATPase AHSA1-like N-terminal domain-containing protein</fullName>
    </recommendedName>
</protein>
<comment type="similarity">
    <text evidence="1">Belongs to the AHA1 family.</text>
</comment>
<dbReference type="Gene3D" id="3.30.530.20">
    <property type="match status" value="1"/>
</dbReference>
<dbReference type="SUPFAM" id="SSF55961">
    <property type="entry name" value="Bet v1-like"/>
    <property type="match status" value="1"/>
</dbReference>
<feature type="domain" description="Activator of Hsp90 ATPase AHSA1-like N-terminal" evidence="3">
    <location>
        <begin position="29"/>
        <end position="163"/>
    </location>
</feature>
<dbReference type="GO" id="GO:0001671">
    <property type="term" value="F:ATPase activator activity"/>
    <property type="evidence" value="ECO:0007669"/>
    <property type="project" value="InterPro"/>
</dbReference>
<gene>
    <name evidence="4" type="ORF">GSLYS_00008945001</name>
</gene>
<dbReference type="GO" id="GO:0005829">
    <property type="term" value="C:cytosol"/>
    <property type="evidence" value="ECO:0007669"/>
    <property type="project" value="TreeGrafter"/>
</dbReference>
<dbReference type="Proteomes" id="UP001497497">
    <property type="component" value="Unassembled WGS sequence"/>
</dbReference>
<reference evidence="4 5" key="1">
    <citation type="submission" date="2024-04" db="EMBL/GenBank/DDBJ databases">
        <authorList>
            <consortium name="Genoscope - CEA"/>
            <person name="William W."/>
        </authorList>
    </citation>
    <scope>NUCLEOTIDE SEQUENCE [LARGE SCALE GENOMIC DNA]</scope>
</reference>
<evidence type="ECO:0000256" key="2">
    <source>
        <dbReference type="SAM" id="MobiDB-lite"/>
    </source>
</evidence>
<dbReference type="Pfam" id="PF09229">
    <property type="entry name" value="Aha1_N"/>
    <property type="match status" value="1"/>
</dbReference>
<dbReference type="InterPro" id="IPR036338">
    <property type="entry name" value="Aha1"/>
</dbReference>